<dbReference type="AlphaFoldDB" id="A0A6L6GFB3"/>
<organism evidence="9 10">
    <name type="scientific">Acinetobacter faecalis</name>
    <dbReference type="NCBI Taxonomy" id="2665161"/>
    <lineage>
        <taxon>Bacteria</taxon>
        <taxon>Pseudomonadati</taxon>
        <taxon>Pseudomonadota</taxon>
        <taxon>Gammaproteobacteria</taxon>
        <taxon>Moraxellales</taxon>
        <taxon>Moraxellaceae</taxon>
        <taxon>Acinetobacter</taxon>
    </lineage>
</organism>
<dbReference type="InterPro" id="IPR004960">
    <property type="entry name" value="LipA_acyltrans"/>
</dbReference>
<evidence type="ECO:0000256" key="6">
    <source>
        <dbReference type="ARBA" id="ARBA00023315"/>
    </source>
</evidence>
<evidence type="ECO:0000256" key="1">
    <source>
        <dbReference type="ARBA" id="ARBA00004533"/>
    </source>
</evidence>
<dbReference type="Proteomes" id="UP001284094">
    <property type="component" value="Unassembled WGS sequence"/>
</dbReference>
<evidence type="ECO:0000256" key="2">
    <source>
        <dbReference type="ARBA" id="ARBA00022475"/>
    </source>
</evidence>
<dbReference type="Pfam" id="PF03279">
    <property type="entry name" value="Lip_A_acyltrans"/>
    <property type="match status" value="1"/>
</dbReference>
<reference evidence="8" key="3">
    <citation type="submission" date="2023-11" db="EMBL/GenBank/DDBJ databases">
        <authorList>
            <person name="Kyselkova M."/>
            <person name="Xanthopoulou K."/>
            <person name="Shestivska V."/>
            <person name="Spanelova P."/>
            <person name="Maixnerova M."/>
            <person name="Higgins P.G."/>
            <person name="Nemec A."/>
        </authorList>
    </citation>
    <scope>NUCLEOTIDE SEQUENCE</scope>
    <source>
        <strain evidence="8">ANC 7225</strain>
    </source>
</reference>
<dbReference type="Proteomes" id="UP001278995">
    <property type="component" value="Unassembled WGS sequence"/>
</dbReference>
<keyword evidence="5" id="KW-0472">Membrane</keyword>
<dbReference type="RefSeq" id="WP_154772737.1">
    <property type="nucleotide sequence ID" value="NZ_JAXHPE010000055.1"/>
</dbReference>
<name>A0A6L6GFB3_9GAMM</name>
<reference evidence="7 11" key="2">
    <citation type="submission" date="2023-11" db="EMBL/GenBank/DDBJ databases">
        <title>The common occurrence of Acinetobacte faecalis in cattle feces and its emended description.</title>
        <authorList>
            <person name="Kyselkova M."/>
            <person name="Xanthopoulou K."/>
            <person name="Shestivska V."/>
            <person name="Spanelova P."/>
            <person name="Maixnerova M."/>
            <person name="Higgins P.G."/>
            <person name="Nemec A."/>
        </authorList>
    </citation>
    <scope>NUCLEOTIDE SEQUENCE [LARGE SCALE GENOMIC DNA]</scope>
    <source>
        <strain evidence="7 11">ANC 7483</strain>
    </source>
</reference>
<dbReference type="EMBL" id="JAXHPL010000019">
    <property type="protein sequence ID" value="MDY6486579.1"/>
    <property type="molecule type" value="Genomic_DNA"/>
</dbReference>
<evidence type="ECO:0000256" key="4">
    <source>
        <dbReference type="ARBA" id="ARBA00022679"/>
    </source>
</evidence>
<keyword evidence="6 9" id="KW-0012">Acyltransferase</keyword>
<evidence type="ECO:0000256" key="3">
    <source>
        <dbReference type="ARBA" id="ARBA00022519"/>
    </source>
</evidence>
<dbReference type="Proteomes" id="UP000473854">
    <property type="component" value="Unassembled WGS sequence"/>
</dbReference>
<dbReference type="CDD" id="cd07984">
    <property type="entry name" value="LPLAT_LABLAT-like"/>
    <property type="match status" value="1"/>
</dbReference>
<dbReference type="PANTHER" id="PTHR30606">
    <property type="entry name" value="LIPID A BIOSYNTHESIS LAUROYL ACYLTRANSFERASE"/>
    <property type="match status" value="1"/>
</dbReference>
<dbReference type="EMBL" id="WLYL01000016">
    <property type="protein sequence ID" value="MTD11127.1"/>
    <property type="molecule type" value="Genomic_DNA"/>
</dbReference>
<gene>
    <name evidence="9" type="ORF">GIX10_06695</name>
    <name evidence="8" type="ORF">SKM48_01025</name>
    <name evidence="7" type="ORF">SKM51_05120</name>
</gene>
<evidence type="ECO:0000313" key="7">
    <source>
        <dbReference type="EMBL" id="MDY6486579.1"/>
    </source>
</evidence>
<dbReference type="GO" id="GO:0005886">
    <property type="term" value="C:plasma membrane"/>
    <property type="evidence" value="ECO:0007669"/>
    <property type="project" value="UniProtKB-SubCell"/>
</dbReference>
<comment type="caution">
    <text evidence="9">The sequence shown here is derived from an EMBL/GenBank/DDBJ whole genome shotgun (WGS) entry which is preliminary data.</text>
</comment>
<keyword evidence="3" id="KW-0997">Cell inner membrane</keyword>
<evidence type="ECO:0000256" key="5">
    <source>
        <dbReference type="ARBA" id="ARBA00023136"/>
    </source>
</evidence>
<dbReference type="PIRSF" id="PIRSF026649">
    <property type="entry name" value="MsbB"/>
    <property type="match status" value="1"/>
</dbReference>
<reference evidence="8 12" key="4">
    <citation type="journal article" date="2024" name="Syst. Appl. Microbiol.">
        <title>Evidence for the occurrence of Acinetobacter faecalis in cattle feces and its emended description.</title>
        <authorList>
            <person name="Kyselkova M."/>
            <person name="Xanthopoulou K."/>
            <person name="Shestivska V."/>
            <person name="Spanelova P."/>
            <person name="Maixnerova M."/>
            <person name="Higgins P.G."/>
            <person name="Nemec A."/>
        </authorList>
    </citation>
    <scope>NUCLEOTIDE SEQUENCE [LARGE SCALE GENOMIC DNA]</scope>
    <source>
        <strain evidence="8 12">ANC 7225</strain>
    </source>
</reference>
<evidence type="ECO:0000313" key="10">
    <source>
        <dbReference type="Proteomes" id="UP000473854"/>
    </source>
</evidence>
<protein>
    <submittedName>
        <fullName evidence="9">Lipid A biosynthesis acyltransferase</fullName>
    </submittedName>
    <submittedName>
        <fullName evidence="7">Lysophospholipid acyltransferase family protein</fullName>
    </submittedName>
</protein>
<dbReference type="GO" id="GO:0016746">
    <property type="term" value="F:acyltransferase activity"/>
    <property type="evidence" value="ECO:0007669"/>
    <property type="project" value="UniProtKB-KW"/>
</dbReference>
<accession>A0A6L6GFB3</accession>
<keyword evidence="12" id="KW-1185">Reference proteome</keyword>
<keyword evidence="4 9" id="KW-0808">Transferase</keyword>
<dbReference type="GeneID" id="86888371"/>
<reference evidence="9 10" key="1">
    <citation type="submission" date="2019-11" db="EMBL/GenBank/DDBJ databases">
        <authorList>
            <person name="An D."/>
        </authorList>
    </citation>
    <scope>NUCLEOTIDE SEQUENCE [LARGE SCALE GENOMIC DNA]</scope>
    <source>
        <strain evidence="9 10">YIM 103518</strain>
    </source>
</reference>
<dbReference type="GO" id="GO:0009247">
    <property type="term" value="P:glycolipid biosynthetic process"/>
    <property type="evidence" value="ECO:0007669"/>
    <property type="project" value="UniProtKB-ARBA"/>
</dbReference>
<keyword evidence="2" id="KW-1003">Cell membrane</keyword>
<evidence type="ECO:0000313" key="12">
    <source>
        <dbReference type="Proteomes" id="UP001284094"/>
    </source>
</evidence>
<evidence type="ECO:0000313" key="9">
    <source>
        <dbReference type="EMBL" id="MTD11127.1"/>
    </source>
</evidence>
<proteinExistence type="predicted"/>
<comment type="subcellular location">
    <subcellularLocation>
        <location evidence="1">Cell inner membrane</location>
    </subcellularLocation>
</comment>
<dbReference type="PANTHER" id="PTHR30606:SF10">
    <property type="entry name" value="PHOSPHATIDYLINOSITOL MANNOSIDE ACYLTRANSFERASE"/>
    <property type="match status" value="1"/>
</dbReference>
<evidence type="ECO:0000313" key="11">
    <source>
        <dbReference type="Proteomes" id="UP001278995"/>
    </source>
</evidence>
<sequence length="313" mass="35779">MAHKNSNFSRLINFVSRQPLSVARFTAKILALLVNTFKLTKTAHIIRLNLAIALPHLSQIERNKIGQNAIQNEMISYFEFFHIWGAENQKNIKRINQVHNEHLFHNALAENKGLVLVMPHFGTWEIMNAWLAQHTQMTIMYKPIKNKSADDFVRSARSRDQSVLVPTDESGVRQIFRALKQGGTTVILPDHSPDHTGELVPYFGIPLFSSNLSAKLIQKTKAATLFMYALRNENSSFDIFIEEIDSAIYSLNAEQGTEIIHKAIESLITKNPENYHWSYKRFSANPALRKVYNISTDEALALVEKVRNNEINH</sequence>
<dbReference type="EMBL" id="JAXHPO010000003">
    <property type="protein sequence ID" value="MDY6549359.1"/>
    <property type="molecule type" value="Genomic_DNA"/>
</dbReference>
<evidence type="ECO:0000313" key="8">
    <source>
        <dbReference type="EMBL" id="MDY6549359.1"/>
    </source>
</evidence>